<comment type="caution">
    <text evidence="1">The sequence shown here is derived from an EMBL/GenBank/DDBJ whole genome shotgun (WGS) entry which is preliminary data.</text>
</comment>
<dbReference type="RefSeq" id="WP_094405518.1">
    <property type="nucleotide sequence ID" value="NZ_NMVO01000013.1"/>
</dbReference>
<dbReference type="Proteomes" id="UP000215896">
    <property type="component" value="Unassembled WGS sequence"/>
</dbReference>
<name>A0A255GBH2_9ACTN</name>
<dbReference type="OrthoDB" id="5079244at2"/>
<evidence type="ECO:0000313" key="2">
    <source>
        <dbReference type="Proteomes" id="UP000215896"/>
    </source>
</evidence>
<gene>
    <name evidence="1" type="ORF">CGZ94_09600</name>
</gene>
<accession>A0A255GBH2</accession>
<sequence length="107" mass="11853">MSKSENAAEGSRFAGIADQLREYVDGVLAGEPDLLRGEELQQVITDVIRLYVIASDLSQGADDWTFDANEVAPTDVVRFVHALMKSQDLNPFDLALWFSRLEAAQHS</sequence>
<protein>
    <submittedName>
        <fullName evidence="1">Uncharacterized protein</fullName>
    </submittedName>
</protein>
<evidence type="ECO:0000313" key="1">
    <source>
        <dbReference type="EMBL" id="OYO13249.1"/>
    </source>
</evidence>
<organism evidence="1 2">
    <name type="scientific">Enemella evansiae</name>
    <dbReference type="NCBI Taxonomy" id="2016499"/>
    <lineage>
        <taxon>Bacteria</taxon>
        <taxon>Bacillati</taxon>
        <taxon>Actinomycetota</taxon>
        <taxon>Actinomycetes</taxon>
        <taxon>Propionibacteriales</taxon>
        <taxon>Propionibacteriaceae</taxon>
        <taxon>Enemella</taxon>
    </lineage>
</organism>
<keyword evidence="2" id="KW-1185">Reference proteome</keyword>
<dbReference type="AlphaFoldDB" id="A0A255GBH2"/>
<reference evidence="1 2" key="1">
    <citation type="submission" date="2017-07" db="EMBL/GenBank/DDBJ databases">
        <title>Draft whole genome sequences of clinical Proprionibacteriaceae strains.</title>
        <authorList>
            <person name="Bernier A.-M."/>
            <person name="Bernard K."/>
            <person name="Domingo M.-C."/>
        </authorList>
    </citation>
    <scope>NUCLEOTIDE SEQUENCE [LARGE SCALE GENOMIC DNA]</scope>
    <source>
        <strain evidence="1 2">NML 030167</strain>
    </source>
</reference>
<proteinExistence type="predicted"/>
<dbReference type="EMBL" id="NMVO01000013">
    <property type="protein sequence ID" value="OYO13249.1"/>
    <property type="molecule type" value="Genomic_DNA"/>
</dbReference>